<accession>A0ABT1FZ13</accession>
<evidence type="ECO:0000313" key="1">
    <source>
        <dbReference type="EMBL" id="MCP1386991.1"/>
    </source>
</evidence>
<reference evidence="1" key="1">
    <citation type="submission" date="2022-05" db="EMBL/GenBank/DDBJ databases">
        <title>Corynebacterium sp. TA-R-1 sp. nov., isolated from human feces.</title>
        <authorList>
            <person name="Shamsuzzaman M."/>
            <person name="Dahal R.H."/>
        </authorList>
    </citation>
    <scope>NUCLEOTIDE SEQUENCE</scope>
    <source>
        <strain evidence="1">TA-R-1</strain>
    </source>
</reference>
<dbReference type="EMBL" id="JAMFTQ010000002">
    <property type="protein sequence ID" value="MCP1386991.1"/>
    <property type="molecule type" value="Genomic_DNA"/>
</dbReference>
<dbReference type="Proteomes" id="UP001204000">
    <property type="component" value="Unassembled WGS sequence"/>
</dbReference>
<sequence>MSAPKPGPRFPTIDTGALVAQFDAVLAEPASSLAEETEQLTRAHGLLADALQGKER</sequence>
<organism evidence="1 2">
    <name type="scientific">Corynebacterium stercoris</name>
    <dbReference type="NCBI Taxonomy" id="2943490"/>
    <lineage>
        <taxon>Bacteria</taxon>
        <taxon>Bacillati</taxon>
        <taxon>Actinomycetota</taxon>
        <taxon>Actinomycetes</taxon>
        <taxon>Mycobacteriales</taxon>
        <taxon>Corynebacteriaceae</taxon>
        <taxon>Corynebacterium</taxon>
    </lineage>
</organism>
<gene>
    <name evidence="1" type="ORF">M5J20_02135</name>
</gene>
<dbReference type="RefSeq" id="WP_253575904.1">
    <property type="nucleotide sequence ID" value="NZ_JAMFTQ010000002.1"/>
</dbReference>
<comment type="caution">
    <text evidence="1">The sequence shown here is derived from an EMBL/GenBank/DDBJ whole genome shotgun (WGS) entry which is preliminary data.</text>
</comment>
<keyword evidence="2" id="KW-1185">Reference proteome</keyword>
<name>A0ABT1FZ13_9CORY</name>
<evidence type="ECO:0000313" key="2">
    <source>
        <dbReference type="Proteomes" id="UP001204000"/>
    </source>
</evidence>
<proteinExistence type="predicted"/>
<evidence type="ECO:0008006" key="3">
    <source>
        <dbReference type="Google" id="ProtNLM"/>
    </source>
</evidence>
<protein>
    <recommendedName>
        <fullName evidence="3">HNH endonuclease</fullName>
    </recommendedName>
</protein>